<dbReference type="Gene3D" id="1.10.12.10">
    <property type="entry name" value="Lyase 2-enoyl-coa Hydratase, Chain A, domain 2"/>
    <property type="match status" value="1"/>
</dbReference>
<protein>
    <submittedName>
        <fullName evidence="5">Enoyl-CoA-hydratase</fullName>
        <ecNumber evidence="5">4.2.1.17</ecNumber>
    </submittedName>
</protein>
<keyword evidence="3 5" id="KW-0456">Lyase</keyword>
<sequence>MESTTAAPVILDSADGVAVITLNRPTVRNAINLQAAEALAAALDTFEARDDLRAGVLTGAGGFFCAGMDLKAFSATGERPLTASRGAFGIVERPPVTPLIAAIEGPALGGGFEIALACDMIVAAESATFGLPEVGRGLVAAAGGVFRIAQRLPRNLALELVTTGARISAQRAYAIGLVNLVVPDGEALSRARELAARIAAGAPMAVAASKQIVIESADWSDAEAFGRQAPLISPVRESDDAKEGARAFVEKRPPVWTGR</sequence>
<dbReference type="Gene3D" id="3.90.226.10">
    <property type="entry name" value="2-enoyl-CoA Hydratase, Chain A, domain 1"/>
    <property type="match status" value="1"/>
</dbReference>
<dbReference type="PANTHER" id="PTHR11941:SF169">
    <property type="entry name" value="(7AS)-7A-METHYL-1,5-DIOXO-2,3,5,6,7,7A-HEXAHYDRO-1H-INDENE-CARBOXYL-COA HYDROLASE"/>
    <property type="match status" value="1"/>
</dbReference>
<organism evidence="5">
    <name type="scientific">Paraconexibacter sp. AEG42_29</name>
    <dbReference type="NCBI Taxonomy" id="2997339"/>
    <lineage>
        <taxon>Bacteria</taxon>
        <taxon>Bacillati</taxon>
        <taxon>Actinomycetota</taxon>
        <taxon>Thermoleophilia</taxon>
        <taxon>Solirubrobacterales</taxon>
        <taxon>Paraconexibacteraceae</taxon>
        <taxon>Paraconexibacter</taxon>
    </lineage>
</organism>
<gene>
    <name evidence="5" type="primary">dpgD_2</name>
    <name evidence="5" type="ORF">DSM112329_04246</name>
</gene>
<evidence type="ECO:0000313" key="5">
    <source>
        <dbReference type="EMBL" id="XAY07365.1"/>
    </source>
</evidence>
<dbReference type="PANTHER" id="PTHR11941">
    <property type="entry name" value="ENOYL-COA HYDRATASE-RELATED"/>
    <property type="match status" value="1"/>
</dbReference>
<keyword evidence="2" id="KW-0443">Lipid metabolism</keyword>
<dbReference type="AlphaFoldDB" id="A0AAU7B0E6"/>
<evidence type="ECO:0000256" key="2">
    <source>
        <dbReference type="ARBA" id="ARBA00023098"/>
    </source>
</evidence>
<comment type="similarity">
    <text evidence="1 4">Belongs to the enoyl-CoA hydratase/isomerase family.</text>
</comment>
<dbReference type="InterPro" id="IPR018376">
    <property type="entry name" value="Enoyl-CoA_hyd/isom_CS"/>
</dbReference>
<dbReference type="CDD" id="cd06558">
    <property type="entry name" value="crotonase-like"/>
    <property type="match status" value="1"/>
</dbReference>
<evidence type="ECO:0000256" key="4">
    <source>
        <dbReference type="RuleBase" id="RU003707"/>
    </source>
</evidence>
<dbReference type="RefSeq" id="WP_354698561.1">
    <property type="nucleotide sequence ID" value="NZ_CP114014.1"/>
</dbReference>
<dbReference type="PROSITE" id="PS00166">
    <property type="entry name" value="ENOYL_COA_HYDRATASE"/>
    <property type="match status" value="1"/>
</dbReference>
<dbReference type="InterPro" id="IPR014748">
    <property type="entry name" value="Enoyl-CoA_hydra_C"/>
</dbReference>
<evidence type="ECO:0000256" key="3">
    <source>
        <dbReference type="ARBA" id="ARBA00023239"/>
    </source>
</evidence>
<dbReference type="Pfam" id="PF00378">
    <property type="entry name" value="ECH_1"/>
    <property type="match status" value="1"/>
</dbReference>
<dbReference type="NCBIfam" id="NF006100">
    <property type="entry name" value="PRK08252.1"/>
    <property type="match status" value="1"/>
</dbReference>
<evidence type="ECO:0000256" key="1">
    <source>
        <dbReference type="ARBA" id="ARBA00005254"/>
    </source>
</evidence>
<dbReference type="KEGG" id="parq:DSM112329_04246"/>
<accession>A0AAU7B0E6</accession>
<dbReference type="GO" id="GO:0004300">
    <property type="term" value="F:enoyl-CoA hydratase activity"/>
    <property type="evidence" value="ECO:0007669"/>
    <property type="project" value="UniProtKB-EC"/>
</dbReference>
<dbReference type="SUPFAM" id="SSF52096">
    <property type="entry name" value="ClpP/crotonase"/>
    <property type="match status" value="1"/>
</dbReference>
<name>A0AAU7B0E6_9ACTN</name>
<dbReference type="EMBL" id="CP114014">
    <property type="protein sequence ID" value="XAY07365.1"/>
    <property type="molecule type" value="Genomic_DNA"/>
</dbReference>
<dbReference type="InterPro" id="IPR029045">
    <property type="entry name" value="ClpP/crotonase-like_dom_sf"/>
</dbReference>
<reference evidence="5" key="1">
    <citation type="submission" date="2022-12" db="EMBL/GenBank/DDBJ databases">
        <title>Paraconexibacter alkalitolerans sp. nov. and Baekduia alba sp. nov., isolated from soil and emended description of the genera Paraconexibacter (Chun et al., 2020) and Baekduia (An et al., 2020).</title>
        <authorList>
            <person name="Vieira S."/>
            <person name="Huber K.J."/>
            <person name="Geppert A."/>
            <person name="Wolf J."/>
            <person name="Neumann-Schaal M."/>
            <person name="Muesken M."/>
            <person name="Overmann J."/>
        </authorList>
    </citation>
    <scope>NUCLEOTIDE SEQUENCE</scope>
    <source>
        <strain evidence="5">AEG42_29</strain>
    </source>
</reference>
<dbReference type="InterPro" id="IPR001753">
    <property type="entry name" value="Enoyl-CoA_hydra/iso"/>
</dbReference>
<dbReference type="EC" id="4.2.1.17" evidence="5"/>
<proteinExistence type="inferred from homology"/>
<dbReference type="GO" id="GO:0006635">
    <property type="term" value="P:fatty acid beta-oxidation"/>
    <property type="evidence" value="ECO:0007669"/>
    <property type="project" value="TreeGrafter"/>
</dbReference>